<name>A0A3A9JGH1_9PROT</name>
<dbReference type="Pfam" id="PF12833">
    <property type="entry name" value="HTH_18"/>
    <property type="match status" value="1"/>
</dbReference>
<dbReference type="Proteomes" id="UP000274097">
    <property type="component" value="Unassembled WGS sequence"/>
</dbReference>
<dbReference type="Proteomes" id="UP000278036">
    <property type="component" value="Unassembled WGS sequence"/>
</dbReference>
<evidence type="ECO:0000313" key="7">
    <source>
        <dbReference type="Proteomes" id="UP000278036"/>
    </source>
</evidence>
<keyword evidence="1" id="KW-0805">Transcription regulation</keyword>
<keyword evidence="6" id="KW-1185">Reference proteome</keyword>
<proteinExistence type="predicted"/>
<evidence type="ECO:0000313" key="6">
    <source>
        <dbReference type="Proteomes" id="UP000274097"/>
    </source>
</evidence>
<dbReference type="PROSITE" id="PS01124">
    <property type="entry name" value="HTH_ARAC_FAMILY_2"/>
    <property type="match status" value="1"/>
</dbReference>
<evidence type="ECO:0000256" key="2">
    <source>
        <dbReference type="ARBA" id="ARBA00023163"/>
    </source>
</evidence>
<dbReference type="FunCoup" id="A0A3A9JGH1">
    <property type="interactions" value="34"/>
</dbReference>
<dbReference type="AlphaFoldDB" id="A0A3A9JGH1"/>
<feature type="domain" description="HTH araC/xylS-type" evidence="3">
    <location>
        <begin position="191"/>
        <end position="289"/>
    </location>
</feature>
<evidence type="ECO:0000256" key="1">
    <source>
        <dbReference type="ARBA" id="ARBA00023015"/>
    </source>
</evidence>
<organism evidence="4 7">
    <name type="scientific">Teichococcus wenyumeiae</name>
    <dbReference type="NCBI Taxonomy" id="2478470"/>
    <lineage>
        <taxon>Bacteria</taxon>
        <taxon>Pseudomonadati</taxon>
        <taxon>Pseudomonadota</taxon>
        <taxon>Alphaproteobacteria</taxon>
        <taxon>Acetobacterales</taxon>
        <taxon>Roseomonadaceae</taxon>
        <taxon>Roseomonas</taxon>
    </lineage>
</organism>
<dbReference type="EMBL" id="RFLX01000013">
    <property type="protein sequence ID" value="RMI20216.1"/>
    <property type="molecule type" value="Genomic_DNA"/>
</dbReference>
<dbReference type="GO" id="GO:0043565">
    <property type="term" value="F:sequence-specific DNA binding"/>
    <property type="evidence" value="ECO:0007669"/>
    <property type="project" value="InterPro"/>
</dbReference>
<dbReference type="InParanoid" id="A0A3A9JGH1"/>
<dbReference type="GO" id="GO:0003700">
    <property type="term" value="F:DNA-binding transcription factor activity"/>
    <property type="evidence" value="ECO:0007669"/>
    <property type="project" value="InterPro"/>
</dbReference>
<dbReference type="InterPro" id="IPR009594">
    <property type="entry name" value="Tscrpt_reg_HTH_AraC_N"/>
</dbReference>
<comment type="caution">
    <text evidence="4">The sequence shown here is derived from an EMBL/GenBank/DDBJ whole genome shotgun (WGS) entry which is preliminary data.</text>
</comment>
<gene>
    <name evidence="4" type="ORF">D6Z83_18660</name>
    <name evidence="5" type="ORF">EBE87_17220</name>
</gene>
<dbReference type="SMART" id="SM00342">
    <property type="entry name" value="HTH_ARAC"/>
    <property type="match status" value="1"/>
</dbReference>
<sequence length="300" mass="32154">MHGITDLAGLIERHAPADGFHDTALPRVRLIRSGIVTTPVPTVYAPSLCLVAQGAKEAQLGERRFRYDAANFLLGALDLPVTGTVTQASSDAPYLCLCLFLDLAALADLLAEHPLPAGADERPSLGLMLGGTTPSLVDAACRLLSLLDTPEDAGPLAPLIERELLWRLLRGPAGRMLCQMARADGRGEQVHRAVRWLRSHFADPVSVEQLADLAGMSPSAFHQHFKTVTGLSPLRYRVQLRLQEARRLMIAGGLDAASAGFEVGYGSPSQFSRDYARAFGLPPGRDVERLRSAGGYSAAA</sequence>
<accession>A0A3A9JGH1</accession>
<reference evidence="4 7" key="1">
    <citation type="submission" date="2018-09" db="EMBL/GenBank/DDBJ databases">
        <title>Roseomonas sp. nov., isolated from feces of Tibetan antelopes in the Qinghai-Tibet plateau, China.</title>
        <authorList>
            <person name="Tian Z."/>
        </authorList>
    </citation>
    <scope>NUCLEOTIDE SEQUENCE [LARGE SCALE GENOMIC DNA]</scope>
    <source>
        <strain evidence="5 6">Z23</strain>
        <strain evidence="4 7">Z24</strain>
    </source>
</reference>
<dbReference type="RefSeq" id="WP_120639762.1">
    <property type="nucleotide sequence ID" value="NZ_RAQU01000136.1"/>
</dbReference>
<dbReference type="InterPro" id="IPR009057">
    <property type="entry name" value="Homeodomain-like_sf"/>
</dbReference>
<dbReference type="PANTHER" id="PTHR43436">
    <property type="entry name" value="ARAC-FAMILY TRANSCRIPTIONAL REGULATOR"/>
    <property type="match status" value="1"/>
</dbReference>
<evidence type="ECO:0000313" key="5">
    <source>
        <dbReference type="EMBL" id="RMI20216.1"/>
    </source>
</evidence>
<dbReference type="PANTHER" id="PTHR43436:SF1">
    <property type="entry name" value="TRANSCRIPTIONAL REGULATORY PROTEIN"/>
    <property type="match status" value="1"/>
</dbReference>
<dbReference type="Pfam" id="PF06719">
    <property type="entry name" value="AraC_N"/>
    <property type="match status" value="1"/>
</dbReference>
<protein>
    <submittedName>
        <fullName evidence="4">AraC family transcriptional regulator</fullName>
    </submittedName>
    <submittedName>
        <fullName evidence="5">Helix-turn-helix domain-containing protein</fullName>
    </submittedName>
</protein>
<dbReference type="Gene3D" id="1.10.10.60">
    <property type="entry name" value="Homeodomain-like"/>
    <property type="match status" value="2"/>
</dbReference>
<dbReference type="InterPro" id="IPR018060">
    <property type="entry name" value="HTH_AraC"/>
</dbReference>
<keyword evidence="2" id="KW-0804">Transcription</keyword>
<evidence type="ECO:0000259" key="3">
    <source>
        <dbReference type="PROSITE" id="PS01124"/>
    </source>
</evidence>
<dbReference type="EMBL" id="RAQU01000136">
    <property type="protein sequence ID" value="RKK02654.1"/>
    <property type="molecule type" value="Genomic_DNA"/>
</dbReference>
<dbReference type="SUPFAM" id="SSF46689">
    <property type="entry name" value="Homeodomain-like"/>
    <property type="match status" value="2"/>
</dbReference>
<evidence type="ECO:0000313" key="4">
    <source>
        <dbReference type="EMBL" id="RKK02654.1"/>
    </source>
</evidence>
<dbReference type="OrthoDB" id="9802263at2"/>